<evidence type="ECO:0000313" key="2">
    <source>
        <dbReference type="Proteomes" id="UP000685013"/>
    </source>
</evidence>
<gene>
    <name evidence="1" type="ORF">SDJN03_23246</name>
</gene>
<proteinExistence type="predicted"/>
<dbReference type="Proteomes" id="UP000685013">
    <property type="component" value="Chromosome 15"/>
</dbReference>
<sequence length="152" mass="17198">ATSEARKRIASLGEFPDPENFIPGLAVLVSLLGSRWICQKPSKANAKKGYFLPSKYQQISPASNNGDQELKLVLVVRQKDLKMGSGKNWHLNGAHAGYWHVWQLSLMARNKLKDAAENVWPPYFLLLLMLDARRYNLRSVSEWWGNPGHNIA</sequence>
<dbReference type="EMBL" id="JAGKQH010000015">
    <property type="protein sequence ID" value="KAG6578798.1"/>
    <property type="molecule type" value="Genomic_DNA"/>
</dbReference>
<protein>
    <submittedName>
        <fullName evidence="1">Uncharacterized protein</fullName>
    </submittedName>
</protein>
<accession>A0AAV6MD52</accession>
<name>A0AAV6MD52_9ROSI</name>
<evidence type="ECO:0000313" key="1">
    <source>
        <dbReference type="EMBL" id="KAG6578798.1"/>
    </source>
</evidence>
<keyword evidence="2" id="KW-1185">Reference proteome</keyword>
<dbReference type="AlphaFoldDB" id="A0AAV6MD52"/>
<organism evidence="1 2">
    <name type="scientific">Cucurbita argyrosperma subsp. sororia</name>
    <dbReference type="NCBI Taxonomy" id="37648"/>
    <lineage>
        <taxon>Eukaryota</taxon>
        <taxon>Viridiplantae</taxon>
        <taxon>Streptophyta</taxon>
        <taxon>Embryophyta</taxon>
        <taxon>Tracheophyta</taxon>
        <taxon>Spermatophyta</taxon>
        <taxon>Magnoliopsida</taxon>
        <taxon>eudicotyledons</taxon>
        <taxon>Gunneridae</taxon>
        <taxon>Pentapetalae</taxon>
        <taxon>rosids</taxon>
        <taxon>fabids</taxon>
        <taxon>Cucurbitales</taxon>
        <taxon>Cucurbitaceae</taxon>
        <taxon>Cucurbiteae</taxon>
        <taxon>Cucurbita</taxon>
    </lineage>
</organism>
<comment type="caution">
    <text evidence="1">The sequence shown here is derived from an EMBL/GenBank/DDBJ whole genome shotgun (WGS) entry which is preliminary data.</text>
</comment>
<feature type="non-terminal residue" evidence="1">
    <location>
        <position position="1"/>
    </location>
</feature>
<reference evidence="1 2" key="1">
    <citation type="journal article" date="2021" name="Hortic Res">
        <title>The domestication of Cucurbita argyrosperma as revealed by the genome of its wild relative.</title>
        <authorList>
            <person name="Barrera-Redondo J."/>
            <person name="Sanchez-de la Vega G."/>
            <person name="Aguirre-Liguori J.A."/>
            <person name="Castellanos-Morales G."/>
            <person name="Gutierrez-Guerrero Y.T."/>
            <person name="Aguirre-Dugua X."/>
            <person name="Aguirre-Planter E."/>
            <person name="Tenaillon M.I."/>
            <person name="Lira-Saade R."/>
            <person name="Eguiarte L.E."/>
        </authorList>
    </citation>
    <scope>NUCLEOTIDE SEQUENCE [LARGE SCALE GENOMIC DNA]</scope>
    <source>
        <strain evidence="1">JBR-2021</strain>
    </source>
</reference>